<reference evidence="1" key="1">
    <citation type="submission" date="2020-08" db="EMBL/GenBank/DDBJ databases">
        <title>Genome public.</title>
        <authorList>
            <person name="Liu C."/>
            <person name="Sun Q."/>
        </authorList>
    </citation>
    <scope>NUCLEOTIDE SEQUENCE</scope>
    <source>
        <strain evidence="1">NSJ-55</strain>
    </source>
</reference>
<dbReference type="Gene3D" id="3.40.50.1820">
    <property type="entry name" value="alpha/beta hydrolase"/>
    <property type="match status" value="1"/>
</dbReference>
<dbReference type="AlphaFoldDB" id="A0A923RQK4"/>
<keyword evidence="2" id="KW-1185">Reference proteome</keyword>
<sequence>MEEYIYHDVNRRGRITRIAYSTKNQSGEIREKYANVYLPYGYDEEDNNVRYNILYIIHGGGGSPDAWLDSCKVKNMLDYVIETKKISPLIVVFPTYYKEKIGRIGPPVREVEREHVRFFQKELREELLPAVESKYHTYAEETTLKGLQQSRMHRGICGFSMGGAAAWFAFFHNIDYFSYYVPLSGDCWEIEGQGGLTKPEETAEVLKAQAVSSGYGTDGFFIYTATGTEDIAYEALNGQVRAMRKYPDVFEENEDLSKGNFHYLLGKEKKHEYEAVYQYLYNILPYLFERT</sequence>
<evidence type="ECO:0000313" key="1">
    <source>
        <dbReference type="EMBL" id="MBC5689596.1"/>
    </source>
</evidence>
<dbReference type="EMBL" id="JACOPF010000002">
    <property type="protein sequence ID" value="MBC5689596.1"/>
    <property type="molecule type" value="Genomic_DNA"/>
</dbReference>
<dbReference type="SUPFAM" id="SSF53474">
    <property type="entry name" value="alpha/beta-Hydrolases"/>
    <property type="match status" value="1"/>
</dbReference>
<dbReference type="InterPro" id="IPR050583">
    <property type="entry name" value="Mycobacterial_A85_antigen"/>
</dbReference>
<dbReference type="PANTHER" id="PTHR48098">
    <property type="entry name" value="ENTEROCHELIN ESTERASE-RELATED"/>
    <property type="match status" value="1"/>
</dbReference>
<dbReference type="RefSeq" id="WP_186876260.1">
    <property type="nucleotide sequence ID" value="NZ_JACOPF010000002.1"/>
</dbReference>
<organism evidence="1 2">
    <name type="scientific">Mediterraneibacter hominis</name>
    <dbReference type="NCBI Taxonomy" id="2763054"/>
    <lineage>
        <taxon>Bacteria</taxon>
        <taxon>Bacillati</taxon>
        <taxon>Bacillota</taxon>
        <taxon>Clostridia</taxon>
        <taxon>Lachnospirales</taxon>
        <taxon>Lachnospiraceae</taxon>
        <taxon>Mediterraneibacter</taxon>
    </lineage>
</organism>
<dbReference type="Proteomes" id="UP000652477">
    <property type="component" value="Unassembled WGS sequence"/>
</dbReference>
<dbReference type="PANTHER" id="PTHR48098:SF1">
    <property type="entry name" value="DIACYLGLYCEROL ACYLTRANSFERASE_MYCOLYLTRANSFERASE AG85A"/>
    <property type="match status" value="1"/>
</dbReference>
<dbReference type="Pfam" id="PF00756">
    <property type="entry name" value="Esterase"/>
    <property type="match status" value="1"/>
</dbReference>
<comment type="caution">
    <text evidence="1">The sequence shown here is derived from an EMBL/GenBank/DDBJ whole genome shotgun (WGS) entry which is preliminary data.</text>
</comment>
<evidence type="ECO:0000313" key="2">
    <source>
        <dbReference type="Proteomes" id="UP000652477"/>
    </source>
</evidence>
<dbReference type="InterPro" id="IPR029058">
    <property type="entry name" value="AB_hydrolase_fold"/>
</dbReference>
<dbReference type="InterPro" id="IPR000801">
    <property type="entry name" value="Esterase-like"/>
</dbReference>
<name>A0A923RQK4_9FIRM</name>
<gene>
    <name evidence="1" type="ORF">H8S37_11760</name>
</gene>
<accession>A0A923RQK4</accession>
<proteinExistence type="predicted"/>
<protein>
    <submittedName>
        <fullName evidence="1">Uncharacterized protein</fullName>
    </submittedName>
</protein>